<dbReference type="RefSeq" id="WP_255924887.1">
    <property type="nucleotide sequence ID" value="NZ_JANFNH010000001.1"/>
</dbReference>
<proteinExistence type="predicted"/>
<name>A0ABT1P6G0_9ACTN</name>
<reference evidence="2 3" key="1">
    <citation type="submission" date="2022-06" db="EMBL/GenBank/DDBJ databases">
        <title>Draft genome sequence of type strain Streptomyces rubrisoli DSM 42083.</title>
        <authorList>
            <person name="Duangmal K."/>
            <person name="Klaysubun C."/>
        </authorList>
    </citation>
    <scope>NUCLEOTIDE SEQUENCE [LARGE SCALE GENOMIC DNA]</scope>
    <source>
        <strain evidence="2 3">DSM 42083</strain>
    </source>
</reference>
<dbReference type="EMBL" id="JANFNH010000001">
    <property type="protein sequence ID" value="MCQ4040954.1"/>
    <property type="molecule type" value="Genomic_DNA"/>
</dbReference>
<dbReference type="Proteomes" id="UP001206206">
    <property type="component" value="Unassembled WGS sequence"/>
</dbReference>
<feature type="compositionally biased region" description="Low complexity" evidence="1">
    <location>
        <begin position="459"/>
        <end position="511"/>
    </location>
</feature>
<evidence type="ECO:0000313" key="3">
    <source>
        <dbReference type="Proteomes" id="UP001206206"/>
    </source>
</evidence>
<accession>A0ABT1P6G0</accession>
<organism evidence="2 3">
    <name type="scientific">Streptantibioticus rubrisoli</name>
    <dbReference type="NCBI Taxonomy" id="1387313"/>
    <lineage>
        <taxon>Bacteria</taxon>
        <taxon>Bacillati</taxon>
        <taxon>Actinomycetota</taxon>
        <taxon>Actinomycetes</taxon>
        <taxon>Kitasatosporales</taxon>
        <taxon>Streptomycetaceae</taxon>
        <taxon>Streptantibioticus</taxon>
    </lineage>
</organism>
<gene>
    <name evidence="2" type="ORF">NON19_02645</name>
</gene>
<sequence>MSHIRTEKSRRTLRRQRVRRRRISKLTLTLAGVPLAMGVLAGTVFAAVGGHHRAAGAAPAASAPAKAAAAAAAANPNCTLIVPANPLSAQGLATPYQLTATNPAMGPCNEANANQSAFVEAAIMGNNGQLTLYNPLVIDKGTQPAATPAAAQVPAGSTVGIWFGFNGTNLTLKSAAGANSLTQGKCVNGLNGSVFGEFAQCNAPAFFKAANAQIANKQLQVPAVGTAKDGMPCPTTRDFSVVDQDQSDNVVTHYLANAKGQTAQNNAAGMAAVPNATDLANASDNLLISKFMDPALGCTPWTVPDQSSGNQPSAALPLDELSAAANQKAPIALVPLNDPMTLNNANASQTKTNLYRAGVDQPPIGAADNGNGKTYCQNMFNNPMGVQRIFKDQAMFANAPSPDAAMATNLFTFLGMRANQSFTNLGCGKLLNAANPITLTTNGNGVVTAAALAPLGKTPPSAAPSAPAMPSGMPSGSAMPSAPTGTGGMPPTASASAPAPGASASATAPAGGTMGNSPTPAPSKSCRPPKKVRW</sequence>
<evidence type="ECO:0000313" key="2">
    <source>
        <dbReference type="EMBL" id="MCQ4040954.1"/>
    </source>
</evidence>
<feature type="region of interest" description="Disordered" evidence="1">
    <location>
        <begin position="458"/>
        <end position="534"/>
    </location>
</feature>
<comment type="caution">
    <text evidence="2">The sequence shown here is derived from an EMBL/GenBank/DDBJ whole genome shotgun (WGS) entry which is preliminary data.</text>
</comment>
<keyword evidence="3" id="KW-1185">Reference proteome</keyword>
<protein>
    <submittedName>
        <fullName evidence="2">Uncharacterized protein</fullName>
    </submittedName>
</protein>
<evidence type="ECO:0000256" key="1">
    <source>
        <dbReference type="SAM" id="MobiDB-lite"/>
    </source>
</evidence>